<feature type="transmembrane region" description="Helical" evidence="5">
    <location>
        <begin position="6"/>
        <end position="28"/>
    </location>
</feature>
<keyword evidence="4 5" id="KW-0472">Membrane</keyword>
<comment type="function">
    <text evidence="5">May play a role in photosystem I and II biogenesis.</text>
</comment>
<dbReference type="AlphaFoldDB" id="A0A097KKG5"/>
<dbReference type="GeneID" id="22158717"/>
<accession>A0A097KKG5</accession>
<evidence type="ECO:0000256" key="2">
    <source>
        <dbReference type="ARBA" id="ARBA00022692"/>
    </source>
</evidence>
<organism evidence="6">
    <name type="scientific">Stichococcus bacillaris</name>
    <dbReference type="NCBI Taxonomy" id="37433"/>
    <lineage>
        <taxon>Eukaryota</taxon>
        <taxon>Viridiplantae</taxon>
        <taxon>Chlorophyta</taxon>
        <taxon>core chlorophytes</taxon>
        <taxon>Trebouxiophyceae</taxon>
        <taxon>Prasiolales</taxon>
        <taxon>Stichococcaceae</taxon>
        <taxon>Stichococcus</taxon>
    </lineage>
</organism>
<dbReference type="InterPro" id="IPR003398">
    <property type="entry name" value="PSII_PsbN"/>
</dbReference>
<dbReference type="EMBL" id="KM462864">
    <property type="protein sequence ID" value="AIT93674.1"/>
    <property type="molecule type" value="Genomic_DNA"/>
</dbReference>
<dbReference type="Pfam" id="PF02468">
    <property type="entry name" value="PsbN"/>
    <property type="match status" value="1"/>
</dbReference>
<name>A0A097KKG5_9CHLO</name>
<keyword evidence="3 5" id="KW-1133">Transmembrane helix</keyword>
<geneLocation type="chloroplast" evidence="6"/>
<keyword evidence="6" id="KW-0150">Chloroplast</keyword>
<reference evidence="6" key="1">
    <citation type="journal article" date="2014" name="BMC Evol. Biol.">
        <title>Chloroplast phylogenomic analysis resolves deep-level relationships within the green algal class Trebouxiophyceae.</title>
        <authorList>
            <person name="Lemieux C."/>
            <person name="Otis C."/>
            <person name="Turmel M."/>
        </authorList>
    </citation>
    <scope>NUCLEOTIDE SEQUENCE</scope>
</reference>
<evidence type="ECO:0000256" key="5">
    <source>
        <dbReference type="HAMAP-Rule" id="MF_00293"/>
    </source>
</evidence>
<keyword evidence="6" id="KW-0934">Plastid</keyword>
<evidence type="ECO:0000256" key="3">
    <source>
        <dbReference type="ARBA" id="ARBA00022989"/>
    </source>
</evidence>
<dbReference type="HAMAP" id="MF_00293">
    <property type="entry name" value="PSII_PsbN"/>
    <property type="match status" value="1"/>
</dbReference>
<sequence>MESSAYFFSLFLLFLVVSITLYSIYISFGAPSKQLRDPFEEHED</sequence>
<comment type="caution">
    <text evidence="5">Originally thought to be a component of PSII; based on experiments in Synechocystis, N.tabacum and barley, and its absence from PSII in T.elongatus and T.vulcanus, this is probably not true.</text>
</comment>
<keyword evidence="5" id="KW-0793">Thylakoid</keyword>
<dbReference type="RefSeq" id="YP_009105075.1">
    <property type="nucleotide sequence ID" value="NC_025527.1"/>
</dbReference>
<comment type="subcellular location">
    <subcellularLocation>
        <location evidence="1">Membrane</location>
        <topology evidence="1">Single-pass membrane protein</topology>
    </subcellularLocation>
    <subcellularLocation>
        <location evidence="5">Plastid</location>
        <location evidence="5">Chloroplast thylakoid membrane</location>
        <topology evidence="5">Single-pass membrane protein</topology>
    </subcellularLocation>
</comment>
<dbReference type="GO" id="GO:0009535">
    <property type="term" value="C:chloroplast thylakoid membrane"/>
    <property type="evidence" value="ECO:0007669"/>
    <property type="project" value="UniProtKB-SubCell"/>
</dbReference>
<gene>
    <name evidence="5 6" type="primary">psbN</name>
</gene>
<evidence type="ECO:0000256" key="1">
    <source>
        <dbReference type="ARBA" id="ARBA00004167"/>
    </source>
</evidence>
<proteinExistence type="inferred from homology"/>
<keyword evidence="2 5" id="KW-0812">Transmembrane</keyword>
<dbReference type="PANTHER" id="PTHR35326:SF3">
    <property type="entry name" value="PROTEIN PSBN"/>
    <property type="match status" value="1"/>
</dbReference>
<evidence type="ECO:0000256" key="4">
    <source>
        <dbReference type="ARBA" id="ARBA00023136"/>
    </source>
</evidence>
<dbReference type="PANTHER" id="PTHR35326">
    <property type="entry name" value="PROTEIN PSBN"/>
    <property type="match status" value="1"/>
</dbReference>
<protein>
    <recommendedName>
        <fullName evidence="5">Protein PsbN</fullName>
    </recommendedName>
</protein>
<dbReference type="GO" id="GO:0015979">
    <property type="term" value="P:photosynthesis"/>
    <property type="evidence" value="ECO:0007669"/>
    <property type="project" value="InterPro"/>
</dbReference>
<comment type="similarity">
    <text evidence="5">Belongs to the PsbN family.</text>
</comment>
<evidence type="ECO:0000313" key="6">
    <source>
        <dbReference type="EMBL" id="AIT93674.1"/>
    </source>
</evidence>